<dbReference type="InterPro" id="IPR026875">
    <property type="entry name" value="PHydrolase_assoc_dom"/>
</dbReference>
<feature type="domain" description="HD" evidence="3">
    <location>
        <begin position="75"/>
        <end position="190"/>
    </location>
</feature>
<comment type="caution">
    <text evidence="4">The sequence shown here is derived from an EMBL/GenBank/DDBJ whole genome shotgun (WGS) entry which is preliminary data.</text>
</comment>
<dbReference type="SMART" id="SM00471">
    <property type="entry name" value="HDc"/>
    <property type="match status" value="1"/>
</dbReference>
<sequence length="336" mass="38826">MDCKDVRYAMERDYLSPYAAWSEKTRGRRRPEGPCPIRTDYQRDRDRILHCNSFRRLKHKTQVFLAPQGDHYRTRLTHTLEVSQIARTIARALCLNEDLTEAIALGHDLGHTPFGHAGERALNRVCPFPFYHHLQSVRVTDVLERDGKGLNLTFEVRNGIVCHSSGGNDKAKALTLEGRVVRLSDKVAYINHDIEDAERAEVLSERDLPFEAVYVLGRTKSERLTTIIRSVVENSGDDIRMAPEVEKAHLALRSFMFEYVYTNPVAKGQESKAEALIEKLYEYYLKNPDRLPEFYRGLMESFPKERVICDYIAGMTDQYAVSQYESLFIPKFWSKE</sequence>
<dbReference type="PROSITE" id="PS51831">
    <property type="entry name" value="HD"/>
    <property type="match status" value="1"/>
</dbReference>
<dbReference type="InterPro" id="IPR023023">
    <property type="entry name" value="dNTPase_2"/>
</dbReference>
<dbReference type="Proteomes" id="UP000610760">
    <property type="component" value="Unassembled WGS sequence"/>
</dbReference>
<dbReference type="EMBL" id="JACRSV010000002">
    <property type="protein sequence ID" value="MBC8560165.1"/>
    <property type="molecule type" value="Genomic_DNA"/>
</dbReference>
<dbReference type="NCBIfam" id="NF002327">
    <property type="entry name" value="PRK01286.1-2"/>
    <property type="match status" value="1"/>
</dbReference>
<dbReference type="HAMAP" id="MF_01212">
    <property type="entry name" value="dGTPase_type2"/>
    <property type="match status" value="1"/>
</dbReference>
<dbReference type="SUPFAM" id="SSF109604">
    <property type="entry name" value="HD-domain/PDEase-like"/>
    <property type="match status" value="1"/>
</dbReference>
<dbReference type="Pfam" id="PF01966">
    <property type="entry name" value="HD"/>
    <property type="match status" value="1"/>
</dbReference>
<dbReference type="PANTHER" id="PTHR35795">
    <property type="entry name" value="SLR1885 PROTEIN"/>
    <property type="match status" value="1"/>
</dbReference>
<evidence type="ECO:0000313" key="4">
    <source>
        <dbReference type="EMBL" id="MBC8560165.1"/>
    </source>
</evidence>
<accession>A0A926E5Z9</accession>
<dbReference type="InterPro" id="IPR051094">
    <property type="entry name" value="Diverse_Catalytic_Enzymes"/>
</dbReference>
<proteinExistence type="inferred from homology"/>
<dbReference type="InterPro" id="IPR006674">
    <property type="entry name" value="HD_domain"/>
</dbReference>
<keyword evidence="1 2" id="KW-0378">Hydrolase</keyword>
<evidence type="ECO:0000313" key="5">
    <source>
        <dbReference type="Proteomes" id="UP000610760"/>
    </source>
</evidence>
<dbReference type="PANTHER" id="PTHR35795:SF1">
    <property type="entry name" value="BIS(5'-NUCLEOSYL)-TETRAPHOSPHATASE, SYMMETRICAL"/>
    <property type="match status" value="1"/>
</dbReference>
<reference evidence="4" key="1">
    <citation type="submission" date="2020-08" db="EMBL/GenBank/DDBJ databases">
        <title>Genome public.</title>
        <authorList>
            <person name="Liu C."/>
            <person name="Sun Q."/>
        </authorList>
    </citation>
    <scope>NUCLEOTIDE SEQUENCE</scope>
    <source>
        <strain evidence="4">NSJ-33</strain>
    </source>
</reference>
<dbReference type="AlphaFoldDB" id="A0A926E5Z9"/>
<evidence type="ECO:0000256" key="1">
    <source>
        <dbReference type="ARBA" id="ARBA00022801"/>
    </source>
</evidence>
<dbReference type="Gene3D" id="1.10.3210.10">
    <property type="entry name" value="Hypothetical protein af1432"/>
    <property type="match status" value="1"/>
</dbReference>
<keyword evidence="5" id="KW-1185">Reference proteome</keyword>
<evidence type="ECO:0000259" key="3">
    <source>
        <dbReference type="PROSITE" id="PS51831"/>
    </source>
</evidence>
<dbReference type="CDD" id="cd00077">
    <property type="entry name" value="HDc"/>
    <property type="match status" value="1"/>
</dbReference>
<dbReference type="Pfam" id="PF13286">
    <property type="entry name" value="HD_assoc"/>
    <property type="match status" value="1"/>
</dbReference>
<name>A0A926E5Z9_9FIRM</name>
<organism evidence="4 5">
    <name type="scientific">Fumia xinanensis</name>
    <dbReference type="NCBI Taxonomy" id="2763659"/>
    <lineage>
        <taxon>Bacteria</taxon>
        <taxon>Bacillati</taxon>
        <taxon>Bacillota</taxon>
        <taxon>Clostridia</taxon>
        <taxon>Eubacteriales</taxon>
        <taxon>Oscillospiraceae</taxon>
        <taxon>Fumia</taxon>
    </lineage>
</organism>
<evidence type="ECO:0000256" key="2">
    <source>
        <dbReference type="HAMAP-Rule" id="MF_01212"/>
    </source>
</evidence>
<protein>
    <recommendedName>
        <fullName evidence="2">Deoxyguanosinetriphosphate triphosphohydrolase-like protein</fullName>
    </recommendedName>
</protein>
<gene>
    <name evidence="4" type="ORF">H8710_08810</name>
</gene>
<dbReference type="RefSeq" id="WP_249295156.1">
    <property type="nucleotide sequence ID" value="NZ_JACRSV010000002.1"/>
</dbReference>
<dbReference type="InterPro" id="IPR003607">
    <property type="entry name" value="HD/PDEase_dom"/>
</dbReference>
<comment type="similarity">
    <text evidence="2">Belongs to the dGTPase family. Type 2 subfamily.</text>
</comment>
<dbReference type="GO" id="GO:0016793">
    <property type="term" value="F:triphosphoric monoester hydrolase activity"/>
    <property type="evidence" value="ECO:0007669"/>
    <property type="project" value="InterPro"/>
</dbReference>